<name>A0AAW1XD09_RUBAR</name>
<comment type="domain">
    <text evidence="2">The jas domain is required for interaction with COI1.</text>
</comment>
<proteinExistence type="inferred from homology"/>
<evidence type="ECO:0000313" key="5">
    <source>
        <dbReference type="EMBL" id="KAK9934293.1"/>
    </source>
</evidence>
<dbReference type="GO" id="GO:0005634">
    <property type="term" value="C:nucleus"/>
    <property type="evidence" value="ECO:0007669"/>
    <property type="project" value="UniProtKB-SubCell"/>
</dbReference>
<dbReference type="AlphaFoldDB" id="A0AAW1XD09"/>
<feature type="region of interest" description="Disordered" evidence="3">
    <location>
        <begin position="22"/>
        <end position="46"/>
    </location>
</feature>
<dbReference type="Pfam" id="PF06200">
    <property type="entry name" value="tify"/>
    <property type="match status" value="1"/>
</dbReference>
<keyword evidence="2" id="KW-1184">Jasmonic acid signaling pathway</keyword>
<organism evidence="5 6">
    <name type="scientific">Rubus argutus</name>
    <name type="common">Southern blackberry</name>
    <dbReference type="NCBI Taxonomy" id="59490"/>
    <lineage>
        <taxon>Eukaryota</taxon>
        <taxon>Viridiplantae</taxon>
        <taxon>Streptophyta</taxon>
        <taxon>Embryophyta</taxon>
        <taxon>Tracheophyta</taxon>
        <taxon>Spermatophyta</taxon>
        <taxon>Magnoliopsida</taxon>
        <taxon>eudicotyledons</taxon>
        <taxon>Gunneridae</taxon>
        <taxon>Pentapetalae</taxon>
        <taxon>rosids</taxon>
        <taxon>fabids</taxon>
        <taxon>Rosales</taxon>
        <taxon>Rosaceae</taxon>
        <taxon>Rosoideae</taxon>
        <taxon>Rosoideae incertae sedis</taxon>
        <taxon>Rubus</taxon>
    </lineage>
</organism>
<dbReference type="PANTHER" id="PTHR33077:SF5">
    <property type="entry name" value="PROTEIN TIFY 9"/>
    <property type="match status" value="1"/>
</dbReference>
<dbReference type="InterPro" id="IPR040390">
    <property type="entry name" value="TIFY/JAZ"/>
</dbReference>
<gene>
    <name evidence="5" type="ORF">M0R45_021443</name>
</gene>
<dbReference type="InterPro" id="IPR010399">
    <property type="entry name" value="Tify_dom"/>
</dbReference>
<evidence type="ECO:0000259" key="4">
    <source>
        <dbReference type="PROSITE" id="PS51320"/>
    </source>
</evidence>
<evidence type="ECO:0000313" key="6">
    <source>
        <dbReference type="Proteomes" id="UP001457282"/>
    </source>
</evidence>
<dbReference type="Proteomes" id="UP001457282">
    <property type="component" value="Unassembled WGS sequence"/>
</dbReference>
<keyword evidence="6" id="KW-1185">Reference proteome</keyword>
<dbReference type="GO" id="GO:2000022">
    <property type="term" value="P:regulation of jasmonic acid mediated signaling pathway"/>
    <property type="evidence" value="ECO:0007669"/>
    <property type="project" value="UniProtKB-UniRule"/>
</dbReference>
<comment type="function">
    <text evidence="2">Repressor of jasmonate responses.</text>
</comment>
<protein>
    <recommendedName>
        <fullName evidence="2">Protein TIFY</fullName>
    </recommendedName>
    <alternativeName>
        <fullName evidence="2">Jasmonate ZIM domain-containing protein</fullName>
    </alternativeName>
</protein>
<evidence type="ECO:0000256" key="3">
    <source>
        <dbReference type="SAM" id="MobiDB-lite"/>
    </source>
</evidence>
<dbReference type="PANTHER" id="PTHR33077">
    <property type="entry name" value="PROTEIN TIFY 4A-RELATED-RELATED"/>
    <property type="match status" value="1"/>
</dbReference>
<dbReference type="GO" id="GO:0009611">
    <property type="term" value="P:response to wounding"/>
    <property type="evidence" value="ECO:0007669"/>
    <property type="project" value="UniProtKB-UniRule"/>
</dbReference>
<comment type="caution">
    <text evidence="5">The sequence shown here is derived from an EMBL/GenBank/DDBJ whole genome shotgun (WGS) entry which is preliminary data.</text>
</comment>
<dbReference type="SMART" id="SM00979">
    <property type="entry name" value="TIFY"/>
    <property type="match status" value="1"/>
</dbReference>
<feature type="domain" description="Tify" evidence="4">
    <location>
        <begin position="97"/>
        <end position="131"/>
    </location>
</feature>
<dbReference type="EMBL" id="JBEDUW010000004">
    <property type="protein sequence ID" value="KAK9934293.1"/>
    <property type="molecule type" value="Genomic_DNA"/>
</dbReference>
<dbReference type="GO" id="GO:0031347">
    <property type="term" value="P:regulation of defense response"/>
    <property type="evidence" value="ECO:0007669"/>
    <property type="project" value="UniProtKB-UniRule"/>
</dbReference>
<accession>A0AAW1XD09</accession>
<reference evidence="5 6" key="1">
    <citation type="journal article" date="2023" name="G3 (Bethesda)">
        <title>A chromosome-length genome assembly and annotation of blackberry (Rubus argutus, cv. 'Hillquist').</title>
        <authorList>
            <person name="Bruna T."/>
            <person name="Aryal R."/>
            <person name="Dudchenko O."/>
            <person name="Sargent D.J."/>
            <person name="Mead D."/>
            <person name="Buti M."/>
            <person name="Cavallini A."/>
            <person name="Hytonen T."/>
            <person name="Andres J."/>
            <person name="Pham M."/>
            <person name="Weisz D."/>
            <person name="Mascagni F."/>
            <person name="Usai G."/>
            <person name="Natali L."/>
            <person name="Bassil N."/>
            <person name="Fernandez G.E."/>
            <person name="Lomsadze A."/>
            <person name="Armour M."/>
            <person name="Olukolu B."/>
            <person name="Poorten T."/>
            <person name="Britton C."/>
            <person name="Davik J."/>
            <person name="Ashrafi H."/>
            <person name="Aiden E.L."/>
            <person name="Borodovsky M."/>
            <person name="Worthington M."/>
        </authorList>
    </citation>
    <scope>NUCLEOTIDE SEQUENCE [LARGE SCALE GENOMIC DNA]</scope>
    <source>
        <strain evidence="5">PI 553951</strain>
    </source>
</reference>
<evidence type="ECO:0000256" key="2">
    <source>
        <dbReference type="RuleBase" id="RU369065"/>
    </source>
</evidence>
<keyword evidence="2" id="KW-0539">Nucleus</keyword>
<comment type="similarity">
    <text evidence="1 2">Belongs to the TIFY/JAZ family.</text>
</comment>
<dbReference type="InterPro" id="IPR018467">
    <property type="entry name" value="CCT_CS"/>
</dbReference>
<dbReference type="Pfam" id="PF09425">
    <property type="entry name" value="Jas_motif"/>
    <property type="match status" value="1"/>
</dbReference>
<sequence>MSRSSASPPTVELDFLGIGTTTTMGHHHHRGGDTFSSSSSSPKSQFQKFLERERSFRGIRGGAAAREVIPNLLSSEVLKCVIATRKSAIASSENVLEKPKTKPMTIFYGGRICVYDVTPDKFESIVKLAMDQKFKAARAGDRPQEPKQQQLVNLEDPLDGDLPIARRKSLQRFLEKRKERMNTVSPYGCHTNF</sequence>
<feature type="compositionally biased region" description="Low complexity" evidence="3">
    <location>
        <begin position="33"/>
        <end position="46"/>
    </location>
</feature>
<comment type="subcellular location">
    <subcellularLocation>
        <location evidence="2">Nucleus</location>
    </subcellularLocation>
</comment>
<dbReference type="PROSITE" id="PS51320">
    <property type="entry name" value="TIFY"/>
    <property type="match status" value="1"/>
</dbReference>
<evidence type="ECO:0000256" key="1">
    <source>
        <dbReference type="ARBA" id="ARBA00008614"/>
    </source>
</evidence>